<gene>
    <name evidence="1" type="ORF">Amon01_000270500</name>
</gene>
<accession>A0A9W7DF14</accession>
<dbReference type="AlphaFoldDB" id="A0A9W7DF14"/>
<sequence>MLFPKNMQFTETAIKKASLPEMPMCGSDTKVFNVQILMQVKRDDTSRIPNRNSCMVPHYRTMLSRAEEIVDLIKNQDINVYIITRMPYCRFCKSTEHIAIDCPLAKECSNCY</sequence>
<dbReference type="EMBL" id="BSXU01001018">
    <property type="protein sequence ID" value="GMG22858.1"/>
    <property type="molecule type" value="Genomic_DNA"/>
</dbReference>
<name>A0A9W7DF14_AMBMO</name>
<organism evidence="1 2">
    <name type="scientific">Ambrosiozyma monospora</name>
    <name type="common">Yeast</name>
    <name type="synonym">Endomycopsis monosporus</name>
    <dbReference type="NCBI Taxonomy" id="43982"/>
    <lineage>
        <taxon>Eukaryota</taxon>
        <taxon>Fungi</taxon>
        <taxon>Dikarya</taxon>
        <taxon>Ascomycota</taxon>
        <taxon>Saccharomycotina</taxon>
        <taxon>Pichiomycetes</taxon>
        <taxon>Pichiales</taxon>
        <taxon>Pichiaceae</taxon>
        <taxon>Ambrosiozyma</taxon>
    </lineage>
</organism>
<evidence type="ECO:0000313" key="1">
    <source>
        <dbReference type="EMBL" id="GMG22858.1"/>
    </source>
</evidence>
<keyword evidence="2" id="KW-1185">Reference proteome</keyword>
<dbReference type="Proteomes" id="UP001165063">
    <property type="component" value="Unassembled WGS sequence"/>
</dbReference>
<proteinExistence type="predicted"/>
<reference evidence="1" key="1">
    <citation type="submission" date="2023-04" db="EMBL/GenBank/DDBJ databases">
        <title>Ambrosiozyma monospora NBRC 1965.</title>
        <authorList>
            <person name="Ichikawa N."/>
            <person name="Sato H."/>
            <person name="Tonouchi N."/>
        </authorList>
    </citation>
    <scope>NUCLEOTIDE SEQUENCE</scope>
    <source>
        <strain evidence="1">NBRC 1965</strain>
    </source>
</reference>
<comment type="caution">
    <text evidence="1">The sequence shown here is derived from an EMBL/GenBank/DDBJ whole genome shotgun (WGS) entry which is preliminary data.</text>
</comment>
<protein>
    <submittedName>
        <fullName evidence="1">Unnamed protein product</fullName>
    </submittedName>
</protein>
<evidence type="ECO:0000313" key="2">
    <source>
        <dbReference type="Proteomes" id="UP001165063"/>
    </source>
</evidence>